<reference evidence="8 9" key="1">
    <citation type="submission" date="2016-10" db="EMBL/GenBank/DDBJ databases">
        <authorList>
            <person name="de Groot N.N."/>
        </authorList>
    </citation>
    <scope>NUCLEOTIDE SEQUENCE [LARGE SCALE GENOMIC DNA]</scope>
    <source>
        <strain evidence="8 9">DSM 25186</strain>
    </source>
</reference>
<dbReference type="STRING" id="1075417.SAMN05421823_101260"/>
<evidence type="ECO:0000313" key="8">
    <source>
        <dbReference type="EMBL" id="SDJ85300.1"/>
    </source>
</evidence>
<dbReference type="PANTHER" id="PTHR45677">
    <property type="entry name" value="GLUTAMATE DECARBOXYLASE-RELATED"/>
    <property type="match status" value="1"/>
</dbReference>
<evidence type="ECO:0000256" key="2">
    <source>
        <dbReference type="ARBA" id="ARBA00009533"/>
    </source>
</evidence>
<keyword evidence="5 7" id="KW-0456">Lyase</keyword>
<dbReference type="InterPro" id="IPR021115">
    <property type="entry name" value="Pyridoxal-P_BS"/>
</dbReference>
<dbReference type="InterPro" id="IPR015424">
    <property type="entry name" value="PyrdxlP-dep_Trfase"/>
</dbReference>
<sequence length="472" mass="52505">MHSFDLTPDERQALWQWLLPRLEDYYAHTRTRPTTPPLDVEQIRNYLHHSFEEVLPATDALRHVLDGLETHHVHTPHPRYFGLYNPRANFAAILADTIVAVFNPQLAAWSHAPFANEAERSVIHYFAGKFGYAAEQADGVFTSGGAEANQTGVLLALHHQFPAYAQEGLQALEARPTLYCSQESHHSLMKAARTCGLGSRAVRLVPLDADYRLDTTQLERMILEDRAQGFFPFMVVATVGTTGAGIIDPLHEIAALAQRHGLWLHADAAYGGALCLSPAHQSLLDGIEKADSITFDAHKWLSVSMAAGMILTRHPHLLSQTFGIATDYMPKEASHLTVVDPFTHSLQWSRRFIGLKVYLSLLMFGESGYAATLAHQIRMGAVLRQGLRDRGWHVYNPTELPVICFGRKDFAHDLEAARRLVGQVVAAGKSWLSVYTLNGQPTLRACITNYATTEEDVRGLLEELEAYVAEKA</sequence>
<organism evidence="8 9">
    <name type="scientific">Catalinimonas alkaloidigena</name>
    <dbReference type="NCBI Taxonomy" id="1075417"/>
    <lineage>
        <taxon>Bacteria</taxon>
        <taxon>Pseudomonadati</taxon>
        <taxon>Bacteroidota</taxon>
        <taxon>Cytophagia</taxon>
        <taxon>Cytophagales</taxon>
        <taxon>Catalimonadaceae</taxon>
        <taxon>Catalinimonas</taxon>
    </lineage>
</organism>
<evidence type="ECO:0000313" key="9">
    <source>
        <dbReference type="Proteomes" id="UP000198510"/>
    </source>
</evidence>
<dbReference type="SUPFAM" id="SSF53383">
    <property type="entry name" value="PLP-dependent transferases"/>
    <property type="match status" value="1"/>
</dbReference>
<protein>
    <submittedName>
        <fullName evidence="8">Glutamate or tyrosine decarboxylase</fullName>
    </submittedName>
</protein>
<dbReference type="EMBL" id="FNFO01000001">
    <property type="protein sequence ID" value="SDJ85300.1"/>
    <property type="molecule type" value="Genomic_DNA"/>
</dbReference>
<dbReference type="Pfam" id="PF00282">
    <property type="entry name" value="Pyridoxal_deC"/>
    <property type="match status" value="1"/>
</dbReference>
<keyword evidence="3" id="KW-0210">Decarboxylase</keyword>
<accession>A0A1G8X6C0</accession>
<dbReference type="PANTHER" id="PTHR45677:SF8">
    <property type="entry name" value="CYSTEINE SULFINIC ACID DECARBOXYLASE"/>
    <property type="match status" value="1"/>
</dbReference>
<comment type="cofactor">
    <cofactor evidence="1 6 7">
        <name>pyridoxal 5'-phosphate</name>
        <dbReference type="ChEBI" id="CHEBI:597326"/>
    </cofactor>
</comment>
<evidence type="ECO:0000256" key="4">
    <source>
        <dbReference type="ARBA" id="ARBA00022898"/>
    </source>
</evidence>
<keyword evidence="9" id="KW-1185">Reference proteome</keyword>
<evidence type="ECO:0000256" key="5">
    <source>
        <dbReference type="ARBA" id="ARBA00023239"/>
    </source>
</evidence>
<gene>
    <name evidence="8" type="ORF">SAMN05421823_101260</name>
</gene>
<name>A0A1G8X6C0_9BACT</name>
<dbReference type="RefSeq" id="WP_089678121.1">
    <property type="nucleotide sequence ID" value="NZ_FNFO01000001.1"/>
</dbReference>
<dbReference type="Gene3D" id="3.40.640.10">
    <property type="entry name" value="Type I PLP-dependent aspartate aminotransferase-like (Major domain)"/>
    <property type="match status" value="1"/>
</dbReference>
<evidence type="ECO:0000256" key="1">
    <source>
        <dbReference type="ARBA" id="ARBA00001933"/>
    </source>
</evidence>
<feature type="modified residue" description="N6-(pyridoxal phosphate)lysine" evidence="6">
    <location>
        <position position="299"/>
    </location>
</feature>
<dbReference type="GO" id="GO:0019752">
    <property type="term" value="P:carboxylic acid metabolic process"/>
    <property type="evidence" value="ECO:0007669"/>
    <property type="project" value="InterPro"/>
</dbReference>
<dbReference type="InterPro" id="IPR015422">
    <property type="entry name" value="PyrdxlP-dep_Trfase_small"/>
</dbReference>
<dbReference type="GO" id="GO:0005737">
    <property type="term" value="C:cytoplasm"/>
    <property type="evidence" value="ECO:0007669"/>
    <property type="project" value="TreeGrafter"/>
</dbReference>
<evidence type="ECO:0000256" key="7">
    <source>
        <dbReference type="RuleBase" id="RU000382"/>
    </source>
</evidence>
<dbReference type="OrthoDB" id="9803665at2"/>
<dbReference type="InterPro" id="IPR015421">
    <property type="entry name" value="PyrdxlP-dep_Trfase_major"/>
</dbReference>
<dbReference type="AlphaFoldDB" id="A0A1G8X6C0"/>
<dbReference type="Gene3D" id="3.90.1150.10">
    <property type="entry name" value="Aspartate Aminotransferase, domain 1"/>
    <property type="match status" value="1"/>
</dbReference>
<dbReference type="PROSITE" id="PS00392">
    <property type="entry name" value="DDC_GAD_HDC_YDC"/>
    <property type="match status" value="1"/>
</dbReference>
<dbReference type="GO" id="GO:0030170">
    <property type="term" value="F:pyridoxal phosphate binding"/>
    <property type="evidence" value="ECO:0007669"/>
    <property type="project" value="InterPro"/>
</dbReference>
<proteinExistence type="inferred from homology"/>
<dbReference type="GO" id="GO:0016831">
    <property type="term" value="F:carboxy-lyase activity"/>
    <property type="evidence" value="ECO:0007669"/>
    <property type="project" value="UniProtKB-KW"/>
</dbReference>
<dbReference type="Proteomes" id="UP000198510">
    <property type="component" value="Unassembled WGS sequence"/>
</dbReference>
<dbReference type="InterPro" id="IPR002129">
    <property type="entry name" value="PyrdxlP-dep_de-COase"/>
</dbReference>
<evidence type="ECO:0000256" key="3">
    <source>
        <dbReference type="ARBA" id="ARBA00022793"/>
    </source>
</evidence>
<keyword evidence="4 6" id="KW-0663">Pyridoxal phosphate</keyword>
<comment type="similarity">
    <text evidence="2 7">Belongs to the group II decarboxylase family.</text>
</comment>
<evidence type="ECO:0000256" key="6">
    <source>
        <dbReference type="PIRSR" id="PIRSR602129-50"/>
    </source>
</evidence>